<dbReference type="PANTHER" id="PTHR46310:SF7">
    <property type="entry name" value="AMIDASE 1"/>
    <property type="match status" value="1"/>
</dbReference>
<sequence>MPTPKQSESHLTFKASTLQPVTVLQSTGLNLDGSWAEKIISEFINKDDICNLDFLQVVIVTHASSASAAANLGLEPSAIAVPASYRPFDVSVFSPAGTVARIVVKDIYNLKGVETAGSSRSYKQLYPPGAESASSIQNLIDLGAIIVGKTKTTTLADREIPTRFRLETGLIRTPSSILEETGILSQTVTGLEVALLLLPMTGSIILLDQTISLASGSIRWLAAHASFFGFTPIYEVMPMDGIIPSSRQFDELAFLTRDVVSTLSFAHNWFCAKRFSEPSVGLLAPPFLGGTNQTPIQGRKPIQLLYPLDYTDPSRERAMSTNKEVLDVIQDFVKKLEVYLNVKRTPVDFLKL</sequence>
<organism evidence="2 3">
    <name type="scientific">Hymenoscyphus albidus</name>
    <dbReference type="NCBI Taxonomy" id="595503"/>
    <lineage>
        <taxon>Eukaryota</taxon>
        <taxon>Fungi</taxon>
        <taxon>Dikarya</taxon>
        <taxon>Ascomycota</taxon>
        <taxon>Pezizomycotina</taxon>
        <taxon>Leotiomycetes</taxon>
        <taxon>Helotiales</taxon>
        <taxon>Helotiaceae</taxon>
        <taxon>Hymenoscyphus</taxon>
    </lineage>
</organism>
<dbReference type="Gene3D" id="3.90.1300.10">
    <property type="entry name" value="Amidase signature (AS) domain"/>
    <property type="match status" value="2"/>
</dbReference>
<dbReference type="Proteomes" id="UP000701801">
    <property type="component" value="Unassembled WGS sequence"/>
</dbReference>
<comment type="caution">
    <text evidence="2">The sequence shown here is derived from an EMBL/GenBank/DDBJ whole genome shotgun (WGS) entry which is preliminary data.</text>
</comment>
<proteinExistence type="predicted"/>
<dbReference type="SUPFAM" id="SSF75304">
    <property type="entry name" value="Amidase signature (AS) enzymes"/>
    <property type="match status" value="2"/>
</dbReference>
<feature type="domain" description="Scytalone dehydratase-like protein Arp1 N-terminal" evidence="1">
    <location>
        <begin position="8"/>
        <end position="71"/>
    </location>
</feature>
<dbReference type="PANTHER" id="PTHR46310">
    <property type="entry name" value="AMIDASE 1"/>
    <property type="match status" value="1"/>
</dbReference>
<evidence type="ECO:0000313" key="2">
    <source>
        <dbReference type="EMBL" id="CAG8973064.1"/>
    </source>
</evidence>
<reference evidence="2" key="1">
    <citation type="submission" date="2021-07" db="EMBL/GenBank/DDBJ databases">
        <authorList>
            <person name="Durling M."/>
        </authorList>
    </citation>
    <scope>NUCLEOTIDE SEQUENCE</scope>
</reference>
<gene>
    <name evidence="2" type="ORF">HYALB_00010838</name>
</gene>
<keyword evidence="3" id="KW-1185">Reference proteome</keyword>
<protein>
    <recommendedName>
        <fullName evidence="1">Scytalone dehydratase-like protein Arp1 N-terminal domain-containing protein</fullName>
    </recommendedName>
</protein>
<dbReference type="InterPro" id="IPR036928">
    <property type="entry name" value="AS_sf"/>
</dbReference>
<evidence type="ECO:0000313" key="3">
    <source>
        <dbReference type="Proteomes" id="UP000701801"/>
    </source>
</evidence>
<accession>A0A9N9Q2T2</accession>
<dbReference type="Pfam" id="PF26053">
    <property type="entry name" value="DUF8016"/>
    <property type="match status" value="1"/>
</dbReference>
<dbReference type="EMBL" id="CAJVRM010000061">
    <property type="protein sequence ID" value="CAG8973064.1"/>
    <property type="molecule type" value="Genomic_DNA"/>
</dbReference>
<dbReference type="OrthoDB" id="5423360at2759"/>
<name>A0A9N9Q2T2_9HELO</name>
<evidence type="ECO:0000259" key="1">
    <source>
        <dbReference type="Pfam" id="PF26053"/>
    </source>
</evidence>
<dbReference type="AlphaFoldDB" id="A0A9N9Q2T2"/>
<dbReference type="InterPro" id="IPR058329">
    <property type="entry name" value="Arp1_N"/>
</dbReference>